<proteinExistence type="predicted"/>
<name>A0A7S1QGC2_NEODS</name>
<dbReference type="EMBL" id="HBGF01039123">
    <property type="protein sequence ID" value="CAD9138153.1"/>
    <property type="molecule type" value="Transcribed_RNA"/>
</dbReference>
<organism evidence="2">
    <name type="scientific">Neobodo designis</name>
    <name type="common">Flagellated protozoan</name>
    <name type="synonym">Bodo designis</name>
    <dbReference type="NCBI Taxonomy" id="312471"/>
    <lineage>
        <taxon>Eukaryota</taxon>
        <taxon>Discoba</taxon>
        <taxon>Euglenozoa</taxon>
        <taxon>Kinetoplastea</taxon>
        <taxon>Metakinetoplastina</taxon>
        <taxon>Neobodonida</taxon>
        <taxon>Neobodo</taxon>
    </lineage>
</organism>
<keyword evidence="1" id="KW-1133">Transmembrane helix</keyword>
<dbReference type="Pfam" id="PF12352">
    <property type="entry name" value="V-SNARE_C"/>
    <property type="match status" value="1"/>
</dbReference>
<dbReference type="AlphaFoldDB" id="A0A7S1QGC2"/>
<keyword evidence="1" id="KW-0812">Transmembrane</keyword>
<reference evidence="2" key="1">
    <citation type="submission" date="2021-01" db="EMBL/GenBank/DDBJ databases">
        <authorList>
            <person name="Corre E."/>
            <person name="Pelletier E."/>
            <person name="Niang G."/>
            <person name="Scheremetjew M."/>
            <person name="Finn R."/>
            <person name="Kale V."/>
            <person name="Holt S."/>
            <person name="Cochrane G."/>
            <person name="Meng A."/>
            <person name="Brown T."/>
            <person name="Cohen L."/>
        </authorList>
    </citation>
    <scope>NUCLEOTIDE SEQUENCE</scope>
    <source>
        <strain evidence="2">CCAP 1951/1</strain>
    </source>
</reference>
<accession>A0A7S1QGC2</accession>
<evidence type="ECO:0000313" key="2">
    <source>
        <dbReference type="EMBL" id="CAD9138153.1"/>
    </source>
</evidence>
<keyword evidence="1" id="KW-0472">Membrane</keyword>
<evidence type="ECO:0000256" key="1">
    <source>
        <dbReference type="SAM" id="Phobius"/>
    </source>
</evidence>
<feature type="transmembrane region" description="Helical" evidence="1">
    <location>
        <begin position="183"/>
        <end position="202"/>
    </location>
</feature>
<protein>
    <submittedName>
        <fullName evidence="2">Uncharacterized protein</fullName>
    </submittedName>
</protein>
<sequence length="203" mass="21919">MREAQARVDAAGEAVARFEKGLGSYDDCDAKIRAALTAVGDAEPAAVTPQHRQRLAAMGSECETLSQSARVAQSRLQHRAKSASEREQLLRNRATGGHDFENIGHAAAGGTENTYLDRERDSLQHTARDVARMTEESTAVLDALRSQRRRMEGTAGKLEGVLQGLGVSDQAIRQIRSMNATDAAIVAGGTALLILLMLYLWFA</sequence>
<gene>
    <name evidence="2" type="ORF">NDES1114_LOCUS26181</name>
</gene>